<dbReference type="AlphaFoldDB" id="A0A375BIE4"/>
<reference evidence="1" key="1">
    <citation type="submission" date="2018-01" db="EMBL/GenBank/DDBJ databases">
        <authorList>
            <person name="Clerissi C."/>
        </authorList>
    </citation>
    <scope>NUCLEOTIDE SEQUENCE</scope>
    <source>
        <strain evidence="1">Cupriavidus sp. LMG 19464</strain>
    </source>
</reference>
<protein>
    <submittedName>
        <fullName evidence="1">Uncharacterized protein</fullName>
    </submittedName>
</protein>
<evidence type="ECO:0000313" key="1">
    <source>
        <dbReference type="EMBL" id="SOY46133.1"/>
    </source>
</evidence>
<accession>A0A375BIE4</accession>
<dbReference type="EMBL" id="OFSQ01000008">
    <property type="protein sequence ID" value="SOY46133.1"/>
    <property type="molecule type" value="Genomic_DNA"/>
</dbReference>
<gene>
    <name evidence="1" type="ORF">CBM2587_A160010</name>
</gene>
<dbReference type="Proteomes" id="UP000256780">
    <property type="component" value="Chromosome CBM2587_a"/>
</dbReference>
<name>A0A375BIE4_9BURK</name>
<comment type="caution">
    <text evidence="1">The sequence shown here is derived from an EMBL/GenBank/DDBJ whole genome shotgun (WGS) entry which is preliminary data.</text>
</comment>
<sequence length="56" mass="6429">MLALRTVTYCTENEETPSRACIVKGDDVRWRARASPDRTMTAALAFSLAWISHRRF</sequence>
<proteinExistence type="predicted"/>
<organism evidence="1">
    <name type="scientific">Cupriavidus taiwanensis</name>
    <dbReference type="NCBI Taxonomy" id="164546"/>
    <lineage>
        <taxon>Bacteria</taxon>
        <taxon>Pseudomonadati</taxon>
        <taxon>Pseudomonadota</taxon>
        <taxon>Betaproteobacteria</taxon>
        <taxon>Burkholderiales</taxon>
        <taxon>Burkholderiaceae</taxon>
        <taxon>Cupriavidus</taxon>
    </lineage>
</organism>